<dbReference type="InParanoid" id="A0A507AKA0"/>
<feature type="compositionally biased region" description="Polar residues" evidence="8">
    <location>
        <begin position="85"/>
        <end position="116"/>
    </location>
</feature>
<evidence type="ECO:0000259" key="10">
    <source>
        <dbReference type="PROSITE" id="PS50048"/>
    </source>
</evidence>
<gene>
    <name evidence="12" type="ORF">E0L32_002000</name>
</gene>
<dbReference type="InterPro" id="IPR013087">
    <property type="entry name" value="Znf_C2H2_type"/>
</dbReference>
<evidence type="ECO:0000256" key="4">
    <source>
        <dbReference type="ARBA" id="ARBA00023004"/>
    </source>
</evidence>
<dbReference type="InterPro" id="IPR036864">
    <property type="entry name" value="Zn2-C6_fun-type_DNA-bd_sf"/>
</dbReference>
<evidence type="ECO:0000256" key="8">
    <source>
        <dbReference type="SAM" id="MobiDB-lite"/>
    </source>
</evidence>
<dbReference type="InterPro" id="IPR017972">
    <property type="entry name" value="Cyt_P450_CS"/>
</dbReference>
<evidence type="ECO:0000256" key="5">
    <source>
        <dbReference type="ARBA" id="ARBA00023242"/>
    </source>
</evidence>
<dbReference type="GO" id="GO:0020037">
    <property type="term" value="F:heme binding"/>
    <property type="evidence" value="ECO:0007669"/>
    <property type="project" value="InterPro"/>
</dbReference>
<dbReference type="SUPFAM" id="SSF57701">
    <property type="entry name" value="Zn2/Cys6 DNA-binding domain"/>
    <property type="match status" value="1"/>
</dbReference>
<dbReference type="AlphaFoldDB" id="A0A507AKA0"/>
<dbReference type="PANTHER" id="PTHR24305">
    <property type="entry name" value="CYTOCHROME P450"/>
    <property type="match status" value="1"/>
</dbReference>
<dbReference type="RefSeq" id="XP_030989108.1">
    <property type="nucleotide sequence ID" value="XM_031136142.1"/>
</dbReference>
<dbReference type="PRINTS" id="PR00385">
    <property type="entry name" value="P450"/>
</dbReference>
<evidence type="ECO:0000256" key="6">
    <source>
        <dbReference type="PIRSR" id="PIRSR602401-1"/>
    </source>
</evidence>
<reference evidence="12 13" key="1">
    <citation type="submission" date="2019-06" db="EMBL/GenBank/DDBJ databases">
        <title>Draft genome sequence of the filamentous fungus Phialemoniopsis curvata isolated from diesel fuel.</title>
        <authorList>
            <person name="Varaljay V.A."/>
            <person name="Lyon W.J."/>
            <person name="Crouch A.L."/>
            <person name="Drake C.E."/>
            <person name="Hollomon J.M."/>
            <person name="Nadeau L.J."/>
            <person name="Nunn H.S."/>
            <person name="Stevenson B.S."/>
            <person name="Bojanowski C.L."/>
            <person name="Crookes-Goodson W.J."/>
        </authorList>
    </citation>
    <scope>NUCLEOTIDE SEQUENCE [LARGE SCALE GENOMIC DNA]</scope>
    <source>
        <strain evidence="12 13">D216</strain>
    </source>
</reference>
<dbReference type="PRINTS" id="PR00463">
    <property type="entry name" value="EP450I"/>
</dbReference>
<dbReference type="PROSITE" id="PS50157">
    <property type="entry name" value="ZINC_FINGER_C2H2_2"/>
    <property type="match status" value="1"/>
</dbReference>
<dbReference type="InterPro" id="IPR050121">
    <property type="entry name" value="Cytochrome_P450_monoxygenase"/>
</dbReference>
<keyword evidence="9" id="KW-0812">Transmembrane</keyword>
<feature type="domain" description="C2H2-type" evidence="11">
    <location>
        <begin position="5"/>
        <end position="23"/>
    </location>
</feature>
<dbReference type="GO" id="GO:0008270">
    <property type="term" value="F:zinc ion binding"/>
    <property type="evidence" value="ECO:0007669"/>
    <property type="project" value="UniProtKB-KW"/>
</dbReference>
<dbReference type="GeneID" id="41969447"/>
<dbReference type="PANTHER" id="PTHR24305:SF229">
    <property type="entry name" value="P450, PUTATIVE (EUROFUNG)-RELATED"/>
    <property type="match status" value="1"/>
</dbReference>
<dbReference type="InterPro" id="IPR007219">
    <property type="entry name" value="XnlR_reg_dom"/>
</dbReference>
<sequence>MAGPFNCVFCDRAFNRHDALKRHWTTCKLRQSRALDVPHVELKQRGRKPKACDRCCRLKKACNLTLPCRACTRHRQPCTYSRIQQGDEASTGEDTSPQSDQQAMSVDNQTVSSGATPGQALDQIDFDFLEETAIDGGPDDLLLTWQEPGVDIAEDISTNNWSFMPTLSRQLRPAEKYRRPTHLDIVSLKQFPFLQRIADDIGIANTFECGTLEQRQRISITWRARRTSTNSVMAQLLWTEHRHIPYLDAHPPLDLNCASDNSFNFLTGFDPLQSHDLWSPAEYLVDSHGAQSATAAISCLNEDSTLFMTRGSEIVSLLHDTIATKHSPNIISTPWSESLEAMCSEFFGPDNIEKFLDLFWTFWKPNWPAIHKAGFDISSVSAKLLAAMAILGASLSPDTRDRAMAHLWLNPVEQLVFDDELFWQESCLAWDEPHTGPLRKAQLEILQAGFCVALYQTWEGSKESKRRIRRFRFSAVVSLARDIGFSSGSLRTVDTSSITTFDWEEYVLRESLIRVFHYVFALDSGLALFYRHPPRMVLSEAVMELASPEQCFEAQSAEECFVALKVWRDGLDGTEPTTISSALAAICTEKPTPGALRLFPKLSVLNMFTMVSGLYGMSFRLETSMMYGEEVSRVQAGLERWRELWPSADRDEELTKRSSLEYPPGHEVGFMKYAPEYWLFARLMLDRIRSGKVEDKVGVAKCEDTDMEQLHKMLQSFTAEEDKKAVVSTQVLDCGSVPVRVKFCRRIFFKMISALTQATAALPCPLYVVFLLSLVLYFAAWVIYTRYFHPLAKYPGPFLASISRLWLVIQITKANIDKTQRKLHEKYGPFVRVAPNEVVISDPEAVRVIYGINSGFTKTDFYLPWRPQCCKYPDSFTSLDEKEHASRRKIVNNLYSMSSISRSEDSIDLCTDTLLDKMNSFSESGEIIDMAQWAQMYAFDVIGQLFFSRMFGFLKAEHDHLGYIRSLDLLLPILTVSSVMPTYVRSFFLLGGAIFPRVLKALQSLGEVDKAADLCIAERQDLVEKGEDGEKKDILSSLFQVMHDKGEKVDFKLSEVKVEVYAALLRFAGSDTTAAAVSSILYHLMKNPSAYNTLVEEIDNATRAGDLSVPAIRYQEAIKLPYLDACCKEGMRLHPSVGYHLPRTVPQGGCSILGEWFPEGSRVGVNAAVIHFDRSIFGEDADEFRPERWFRPEAVKMDRYMFQFGGGSRTCIGKNISLCEMYKMIPQLLRSYHLELAEPDQQWSCHNYWFHKPSNVRTRIKARTVSQ</sequence>
<dbReference type="Proteomes" id="UP000319257">
    <property type="component" value="Unassembled WGS sequence"/>
</dbReference>
<dbReference type="CDD" id="cd00067">
    <property type="entry name" value="GAL4"/>
    <property type="match status" value="1"/>
</dbReference>
<dbReference type="FunFam" id="1.10.630.10:FF:000050">
    <property type="entry name" value="Cytochrome P450 monooxygenase"/>
    <property type="match status" value="1"/>
</dbReference>
<dbReference type="CDD" id="cd11060">
    <property type="entry name" value="CYP57A1-like"/>
    <property type="match status" value="1"/>
</dbReference>
<comment type="caution">
    <text evidence="12">The sequence shown here is derived from an EMBL/GenBank/DDBJ whole genome shotgun (WGS) entry which is preliminary data.</text>
</comment>
<dbReference type="OrthoDB" id="3934656at2759"/>
<dbReference type="GO" id="GO:0004497">
    <property type="term" value="F:monooxygenase activity"/>
    <property type="evidence" value="ECO:0007669"/>
    <property type="project" value="InterPro"/>
</dbReference>
<keyword evidence="4 6" id="KW-0408">Iron</keyword>
<keyword evidence="7" id="KW-0862">Zinc</keyword>
<dbReference type="GO" id="GO:0000981">
    <property type="term" value="F:DNA-binding transcription factor activity, RNA polymerase II-specific"/>
    <property type="evidence" value="ECO:0007669"/>
    <property type="project" value="InterPro"/>
</dbReference>
<evidence type="ECO:0000313" key="13">
    <source>
        <dbReference type="Proteomes" id="UP000319257"/>
    </source>
</evidence>
<protein>
    <recommendedName>
        <fullName evidence="14">Zn(2)-C6 fungal-type domain-containing protein</fullName>
    </recommendedName>
</protein>
<keyword evidence="2 6" id="KW-0349">Heme</keyword>
<dbReference type="InterPro" id="IPR001138">
    <property type="entry name" value="Zn2Cys6_DnaBD"/>
</dbReference>
<keyword evidence="5" id="KW-0539">Nucleus</keyword>
<dbReference type="GO" id="GO:0016705">
    <property type="term" value="F:oxidoreductase activity, acting on paired donors, with incorporation or reduction of molecular oxygen"/>
    <property type="evidence" value="ECO:0007669"/>
    <property type="project" value="InterPro"/>
</dbReference>
<evidence type="ECO:0000256" key="9">
    <source>
        <dbReference type="SAM" id="Phobius"/>
    </source>
</evidence>
<evidence type="ECO:0000256" key="2">
    <source>
        <dbReference type="ARBA" id="ARBA00022617"/>
    </source>
</evidence>
<dbReference type="CDD" id="cd12148">
    <property type="entry name" value="fungal_TF_MHR"/>
    <property type="match status" value="1"/>
</dbReference>
<keyword evidence="13" id="KW-1185">Reference proteome</keyword>
<evidence type="ECO:0000313" key="12">
    <source>
        <dbReference type="EMBL" id="TPX07397.1"/>
    </source>
</evidence>
<dbReference type="GO" id="GO:0003677">
    <property type="term" value="F:DNA binding"/>
    <property type="evidence" value="ECO:0007669"/>
    <property type="project" value="InterPro"/>
</dbReference>
<keyword evidence="7" id="KW-0863">Zinc-finger</keyword>
<accession>A0A507AKA0</accession>
<dbReference type="SMART" id="SM00066">
    <property type="entry name" value="GAL4"/>
    <property type="match status" value="1"/>
</dbReference>
<dbReference type="STRING" id="1093900.A0A507AKA0"/>
<dbReference type="SUPFAM" id="SSF57667">
    <property type="entry name" value="beta-beta-alpha zinc fingers"/>
    <property type="match status" value="1"/>
</dbReference>
<dbReference type="GO" id="GO:0006351">
    <property type="term" value="P:DNA-templated transcription"/>
    <property type="evidence" value="ECO:0007669"/>
    <property type="project" value="InterPro"/>
</dbReference>
<dbReference type="PROSITE" id="PS00086">
    <property type="entry name" value="CYTOCHROME_P450"/>
    <property type="match status" value="1"/>
</dbReference>
<evidence type="ECO:0008006" key="14">
    <source>
        <dbReference type="Google" id="ProtNLM"/>
    </source>
</evidence>
<feature type="region of interest" description="Disordered" evidence="8">
    <location>
        <begin position="85"/>
        <end position="117"/>
    </location>
</feature>
<feature type="binding site" description="axial binding residue" evidence="6">
    <location>
        <position position="1211"/>
    </location>
    <ligand>
        <name>heme</name>
        <dbReference type="ChEBI" id="CHEBI:30413"/>
    </ligand>
    <ligandPart>
        <name>Fe</name>
        <dbReference type="ChEBI" id="CHEBI:18248"/>
    </ligandPart>
</feature>
<dbReference type="InterPro" id="IPR001128">
    <property type="entry name" value="Cyt_P450"/>
</dbReference>
<dbReference type="SUPFAM" id="SSF48264">
    <property type="entry name" value="Cytochrome P450"/>
    <property type="match status" value="1"/>
</dbReference>
<dbReference type="PROSITE" id="PS50048">
    <property type="entry name" value="ZN2_CY6_FUNGAL_2"/>
    <property type="match status" value="1"/>
</dbReference>
<proteinExistence type="predicted"/>
<evidence type="ECO:0000256" key="7">
    <source>
        <dbReference type="PROSITE-ProRule" id="PRU00042"/>
    </source>
</evidence>
<organism evidence="12 13">
    <name type="scientific">Thyridium curvatum</name>
    <dbReference type="NCBI Taxonomy" id="1093900"/>
    <lineage>
        <taxon>Eukaryota</taxon>
        <taxon>Fungi</taxon>
        <taxon>Dikarya</taxon>
        <taxon>Ascomycota</taxon>
        <taxon>Pezizomycotina</taxon>
        <taxon>Sordariomycetes</taxon>
        <taxon>Sordariomycetidae</taxon>
        <taxon>Thyridiales</taxon>
        <taxon>Thyridiaceae</taxon>
        <taxon>Thyridium</taxon>
    </lineage>
</organism>
<evidence type="ECO:0000259" key="11">
    <source>
        <dbReference type="PROSITE" id="PS50157"/>
    </source>
</evidence>
<comment type="cofactor">
    <cofactor evidence="1 6">
        <name>heme</name>
        <dbReference type="ChEBI" id="CHEBI:30413"/>
    </cofactor>
</comment>
<dbReference type="GO" id="GO:0005506">
    <property type="term" value="F:iron ion binding"/>
    <property type="evidence" value="ECO:0007669"/>
    <property type="project" value="InterPro"/>
</dbReference>
<dbReference type="Pfam" id="PF04082">
    <property type="entry name" value="Fungal_trans"/>
    <property type="match status" value="1"/>
</dbReference>
<feature type="transmembrane region" description="Helical" evidence="9">
    <location>
        <begin position="598"/>
        <end position="617"/>
    </location>
</feature>
<feature type="transmembrane region" description="Helical" evidence="9">
    <location>
        <begin position="760"/>
        <end position="784"/>
    </location>
</feature>
<dbReference type="EMBL" id="SKBQ01000008">
    <property type="protein sequence ID" value="TPX07397.1"/>
    <property type="molecule type" value="Genomic_DNA"/>
</dbReference>
<name>A0A507AKA0_9PEZI</name>
<dbReference type="InterPro" id="IPR036236">
    <property type="entry name" value="Znf_C2H2_sf"/>
</dbReference>
<evidence type="ECO:0000256" key="3">
    <source>
        <dbReference type="ARBA" id="ARBA00022723"/>
    </source>
</evidence>
<dbReference type="PROSITE" id="PS00463">
    <property type="entry name" value="ZN2_CY6_FUNGAL_1"/>
    <property type="match status" value="1"/>
</dbReference>
<feature type="domain" description="Zn(2)-C6 fungal-type" evidence="10">
    <location>
        <begin position="51"/>
        <end position="80"/>
    </location>
</feature>
<dbReference type="InterPro" id="IPR036396">
    <property type="entry name" value="Cyt_P450_sf"/>
</dbReference>
<keyword evidence="9" id="KW-0472">Membrane</keyword>
<keyword evidence="3 6" id="KW-0479">Metal-binding</keyword>
<evidence type="ECO:0000256" key="1">
    <source>
        <dbReference type="ARBA" id="ARBA00001971"/>
    </source>
</evidence>
<dbReference type="InterPro" id="IPR002401">
    <property type="entry name" value="Cyt_P450_E_grp-I"/>
</dbReference>
<dbReference type="Gene3D" id="1.10.630.10">
    <property type="entry name" value="Cytochrome P450"/>
    <property type="match status" value="1"/>
</dbReference>
<dbReference type="Pfam" id="PF00067">
    <property type="entry name" value="p450"/>
    <property type="match status" value="1"/>
</dbReference>
<keyword evidence="9" id="KW-1133">Transmembrane helix</keyword>